<dbReference type="RefSeq" id="WP_053399123.1">
    <property type="nucleotide sequence ID" value="NZ_DBGCYH010000028.1"/>
</dbReference>
<dbReference type="SUPFAM" id="SSF53795">
    <property type="entry name" value="PEP carboxykinase-like"/>
    <property type="match status" value="1"/>
</dbReference>
<dbReference type="EMBL" id="LFQU01000038">
    <property type="protein sequence ID" value="KOO67175.1"/>
    <property type="molecule type" value="Genomic_DNA"/>
</dbReference>
<organism evidence="1 2">
    <name type="scientific">Xylanibacter rarus</name>
    <dbReference type="NCBI Taxonomy" id="1676614"/>
    <lineage>
        <taxon>Bacteria</taxon>
        <taxon>Pseudomonadati</taxon>
        <taxon>Bacteroidota</taxon>
        <taxon>Bacteroidia</taxon>
        <taxon>Bacteroidales</taxon>
        <taxon>Prevotellaceae</taxon>
        <taxon>Xylanibacter</taxon>
    </lineage>
</organism>
<dbReference type="Gene3D" id="3.40.50.300">
    <property type="entry name" value="P-loop containing nucleotide triphosphate hydrolases"/>
    <property type="match status" value="1"/>
</dbReference>
<keyword evidence="2" id="KW-1185">Reference proteome</keyword>
<evidence type="ECO:0000313" key="2">
    <source>
        <dbReference type="Proteomes" id="UP000036951"/>
    </source>
</evidence>
<gene>
    <name evidence="1" type="ORF">ACU52_13170</name>
</gene>
<accession>A0A8E1QVP2</accession>
<protein>
    <recommendedName>
        <fullName evidence="3">Phosphoenolpyruvate carboxykinase</fullName>
    </recommendedName>
</protein>
<dbReference type="InterPro" id="IPR027417">
    <property type="entry name" value="P-loop_NTPase"/>
</dbReference>
<dbReference type="AlphaFoldDB" id="A0A8E1QVP2"/>
<proteinExistence type="predicted"/>
<sequence>MDNVRTENIDLNVASHAYYFNIADFIVKILFEDISKNNIDLLPSLNDFSISNNSDGNFLFCLYVVSVLPEIGICKNHIGSFDTGNGCVIVDQLESGEYLFSVNDICNNVCCELLTDKTFTECHCVLKGDASMRRFGLNNALMMIYAFAGSSKGALLIHASAIKYGDDGIAFIAKSGTGKSTHTGLWIKHIFNSELLNDDNPIIRIINDVPYLYGSPWSGKTPCYRNVKTKLRALVRIERGDCNHIKKLRPTEAFASILPCCSTMKWDTLVYDSICSNIIQIISKIDIYTLYCLPDRNAALLCHEKILNKKI</sequence>
<dbReference type="Proteomes" id="UP000036951">
    <property type="component" value="Unassembled WGS sequence"/>
</dbReference>
<comment type="caution">
    <text evidence="1">The sequence shown here is derived from an EMBL/GenBank/DDBJ whole genome shotgun (WGS) entry which is preliminary data.</text>
</comment>
<reference evidence="1 2" key="1">
    <citation type="submission" date="2015-06" db="EMBL/GenBank/DDBJ databases">
        <title>Prevotella sp. 109, sp. nov., a novel member of the family Prevotellaceae isolated from human faeces.</title>
        <authorList>
            <person name="Shkoporov A.N."/>
            <person name="Chaplin A.V."/>
            <person name="Kafarskaia L.I."/>
            <person name="Efimov B.A."/>
        </authorList>
    </citation>
    <scope>NUCLEOTIDE SEQUENCE [LARGE SCALE GENOMIC DNA]</scope>
    <source>
        <strain evidence="1 2">109</strain>
    </source>
</reference>
<dbReference type="OrthoDB" id="384098at2"/>
<name>A0A8E1QVP2_9BACT</name>
<evidence type="ECO:0008006" key="3">
    <source>
        <dbReference type="Google" id="ProtNLM"/>
    </source>
</evidence>
<evidence type="ECO:0000313" key="1">
    <source>
        <dbReference type="EMBL" id="KOO67175.1"/>
    </source>
</evidence>